<dbReference type="GO" id="GO:0005737">
    <property type="term" value="C:cytoplasm"/>
    <property type="evidence" value="ECO:0007669"/>
    <property type="project" value="TreeGrafter"/>
</dbReference>
<accession>D6Y6I5</accession>
<evidence type="ECO:0000256" key="3">
    <source>
        <dbReference type="ARBA" id="ARBA00022723"/>
    </source>
</evidence>
<feature type="domain" description="Ribose-phosphate pyrophosphokinase N-terminal" evidence="10">
    <location>
        <begin position="4"/>
        <end position="118"/>
    </location>
</feature>
<evidence type="ECO:0000313" key="11">
    <source>
        <dbReference type="EMBL" id="ADG87557.1"/>
    </source>
</evidence>
<dbReference type="AlphaFoldDB" id="D6Y6I5"/>
<dbReference type="InterPro" id="IPR029099">
    <property type="entry name" value="Pribosyltran_N"/>
</dbReference>
<keyword evidence="4" id="KW-0545">Nucleotide biosynthesis</keyword>
<dbReference type="STRING" id="469371.Tbis_0833"/>
<dbReference type="GO" id="GO:0000287">
    <property type="term" value="F:magnesium ion binding"/>
    <property type="evidence" value="ECO:0007669"/>
    <property type="project" value="InterPro"/>
</dbReference>
<dbReference type="EC" id="2.7.6.1" evidence="1"/>
<dbReference type="SMART" id="SM01400">
    <property type="entry name" value="Pribosyltran_N"/>
    <property type="match status" value="1"/>
</dbReference>
<dbReference type="GO" id="GO:0005524">
    <property type="term" value="F:ATP binding"/>
    <property type="evidence" value="ECO:0007669"/>
    <property type="project" value="UniProtKB-KW"/>
</dbReference>
<dbReference type="CDD" id="cd06223">
    <property type="entry name" value="PRTases_typeI"/>
    <property type="match status" value="1"/>
</dbReference>
<dbReference type="InterPro" id="IPR029057">
    <property type="entry name" value="PRTase-like"/>
</dbReference>
<dbReference type="GO" id="GO:0016301">
    <property type="term" value="F:kinase activity"/>
    <property type="evidence" value="ECO:0007669"/>
    <property type="project" value="UniProtKB-KW"/>
</dbReference>
<dbReference type="eggNOG" id="COG0462">
    <property type="taxonomic scope" value="Bacteria"/>
</dbReference>
<evidence type="ECO:0000256" key="6">
    <source>
        <dbReference type="ARBA" id="ARBA00022777"/>
    </source>
</evidence>
<dbReference type="PANTHER" id="PTHR10210">
    <property type="entry name" value="RIBOSE-PHOSPHATE DIPHOSPHOKINASE FAMILY MEMBER"/>
    <property type="match status" value="1"/>
</dbReference>
<dbReference type="Pfam" id="PF14572">
    <property type="entry name" value="Pribosyl_synth"/>
    <property type="match status" value="1"/>
</dbReference>
<keyword evidence="6 11" id="KW-0418">Kinase</keyword>
<keyword evidence="8" id="KW-0460">Magnesium</keyword>
<dbReference type="PANTHER" id="PTHR10210:SF41">
    <property type="entry name" value="RIBOSE-PHOSPHATE PYROPHOSPHOKINASE 1, CHLOROPLASTIC"/>
    <property type="match status" value="1"/>
</dbReference>
<dbReference type="SUPFAM" id="SSF53271">
    <property type="entry name" value="PRTase-like"/>
    <property type="match status" value="1"/>
</dbReference>
<dbReference type="InterPro" id="IPR000836">
    <property type="entry name" value="PRTase_dom"/>
</dbReference>
<dbReference type="OrthoDB" id="9777067at2"/>
<organism evidence="11 12">
    <name type="scientific">Thermobispora bispora (strain ATCC 19993 / DSM 43833 / CBS 139.67 / JCM 10125 / KCTC 9307 / NBRC 14880 / R51)</name>
    <dbReference type="NCBI Taxonomy" id="469371"/>
    <lineage>
        <taxon>Bacteria</taxon>
        <taxon>Bacillati</taxon>
        <taxon>Actinomycetota</taxon>
        <taxon>Actinomycetes</taxon>
        <taxon>Streptosporangiales</taxon>
        <taxon>Streptosporangiaceae</taxon>
        <taxon>Thermobispora</taxon>
    </lineage>
</organism>
<evidence type="ECO:0000256" key="4">
    <source>
        <dbReference type="ARBA" id="ARBA00022727"/>
    </source>
</evidence>
<dbReference type="EMBL" id="CP001874">
    <property type="protein sequence ID" value="ADG87557.1"/>
    <property type="molecule type" value="Genomic_DNA"/>
</dbReference>
<evidence type="ECO:0000256" key="1">
    <source>
        <dbReference type="ARBA" id="ARBA00013247"/>
    </source>
</evidence>
<dbReference type="HOGENOM" id="CLU_033546_2_2_11"/>
<dbReference type="Proteomes" id="UP000006640">
    <property type="component" value="Chromosome"/>
</dbReference>
<sequence>MQVRIVAGTANRALAAAVAASLEKVPVVPEVERFPDGELRPAVTGLRGADVYVIQPTGPPVGDNLMELLLLCDACRRSGAARITALVPYFGYARQDRRTRPGEPVGVRVVADALVSAGAERIVVVDPHTVEFEAVCGVPVETLTAIPLLADALRPAPDSVVVAPDLGAVPIAERYAKLLSRPVAVVRKTRLSGASVLAGEVVGDVAGRPVIVVDDMISTGGTIEAAVEAVVAQGAAREIVVTATHGLFTGEAVDRLARLGLRQLVVTDTLAQRDTPRLPLEVCSVAPLLAEAVRRLHRDEHRDDLLIRA</sequence>
<reference evidence="11 12" key="1">
    <citation type="submission" date="2010-01" db="EMBL/GenBank/DDBJ databases">
        <title>The complete genome of Thermobispora bispora DSM 43833.</title>
        <authorList>
            <consortium name="US DOE Joint Genome Institute (JGI-PGF)"/>
            <person name="Lucas S."/>
            <person name="Copeland A."/>
            <person name="Lapidus A."/>
            <person name="Glavina del Rio T."/>
            <person name="Dalin E."/>
            <person name="Tice H."/>
            <person name="Bruce D."/>
            <person name="Goodwin L."/>
            <person name="Pitluck S."/>
            <person name="Kyrpides N."/>
            <person name="Mavromatis K."/>
            <person name="Ivanova N."/>
            <person name="Mikhailova N."/>
            <person name="Chertkov O."/>
            <person name="Brettin T."/>
            <person name="Detter J.C."/>
            <person name="Han C."/>
            <person name="Larimer F."/>
            <person name="Land M."/>
            <person name="Hauser L."/>
            <person name="Markowitz V."/>
            <person name="Cheng J.-F."/>
            <person name="Hugenholtz P."/>
            <person name="Woyke T."/>
            <person name="Wu D."/>
            <person name="Jando M."/>
            <person name="Schneider S."/>
            <person name="Klenk H.-P."/>
            <person name="Eisen J.A."/>
        </authorList>
    </citation>
    <scope>NUCLEOTIDE SEQUENCE [LARGE SCALE GENOMIC DNA]</scope>
    <source>
        <strain evidence="12">ATCC 19993 / DSM 43833 / CBS 139.67 / JCM 10125 / KCTC 9307 / NBRC 14880 / R51</strain>
    </source>
</reference>
<evidence type="ECO:0000256" key="2">
    <source>
        <dbReference type="ARBA" id="ARBA00022679"/>
    </source>
</evidence>
<dbReference type="GO" id="GO:0002189">
    <property type="term" value="C:ribose phosphate diphosphokinase complex"/>
    <property type="evidence" value="ECO:0007669"/>
    <property type="project" value="TreeGrafter"/>
</dbReference>
<evidence type="ECO:0000259" key="10">
    <source>
        <dbReference type="Pfam" id="PF13793"/>
    </source>
</evidence>
<comment type="catalytic activity">
    <reaction evidence="9">
        <text>D-ribose 5-phosphate + ATP = 5-phospho-alpha-D-ribose 1-diphosphate + AMP + H(+)</text>
        <dbReference type="Rhea" id="RHEA:15609"/>
        <dbReference type="ChEBI" id="CHEBI:15378"/>
        <dbReference type="ChEBI" id="CHEBI:30616"/>
        <dbReference type="ChEBI" id="CHEBI:58017"/>
        <dbReference type="ChEBI" id="CHEBI:78346"/>
        <dbReference type="ChEBI" id="CHEBI:456215"/>
        <dbReference type="EC" id="2.7.6.1"/>
    </reaction>
</comment>
<gene>
    <name evidence="11" type="ordered locus">Tbis_0833</name>
</gene>
<evidence type="ECO:0000256" key="7">
    <source>
        <dbReference type="ARBA" id="ARBA00022840"/>
    </source>
</evidence>
<keyword evidence="12" id="KW-1185">Reference proteome</keyword>
<dbReference type="GO" id="GO:0006164">
    <property type="term" value="P:purine nucleotide biosynthetic process"/>
    <property type="evidence" value="ECO:0007669"/>
    <property type="project" value="TreeGrafter"/>
</dbReference>
<dbReference type="NCBIfam" id="TIGR01251">
    <property type="entry name" value="ribP_PPkin"/>
    <property type="match status" value="1"/>
</dbReference>
<evidence type="ECO:0000256" key="9">
    <source>
        <dbReference type="ARBA" id="ARBA00049535"/>
    </source>
</evidence>
<protein>
    <recommendedName>
        <fullName evidence="1">ribose-phosphate diphosphokinase</fullName>
        <ecNumber evidence="1">2.7.6.1</ecNumber>
    </recommendedName>
</protein>
<dbReference type="InterPro" id="IPR005946">
    <property type="entry name" value="Rib-P_diPkinase"/>
</dbReference>
<dbReference type="RefSeq" id="WP_013131090.1">
    <property type="nucleotide sequence ID" value="NC_014165.1"/>
</dbReference>
<keyword evidence="7" id="KW-0067">ATP-binding</keyword>
<name>D6Y6I5_THEBD</name>
<keyword evidence="5" id="KW-0547">Nucleotide-binding</keyword>
<dbReference type="FunFam" id="3.40.50.2020:FF:000007">
    <property type="entry name" value="Ribose-phosphate pyrophosphokinase"/>
    <property type="match status" value="1"/>
</dbReference>
<keyword evidence="3" id="KW-0479">Metal-binding</keyword>
<proteinExistence type="predicted"/>
<keyword evidence="2 11" id="KW-0808">Transferase</keyword>
<evidence type="ECO:0000256" key="8">
    <source>
        <dbReference type="ARBA" id="ARBA00022842"/>
    </source>
</evidence>
<evidence type="ECO:0000313" key="12">
    <source>
        <dbReference type="Proteomes" id="UP000006640"/>
    </source>
</evidence>
<dbReference type="Gene3D" id="3.40.50.2020">
    <property type="match status" value="2"/>
</dbReference>
<dbReference type="Pfam" id="PF13793">
    <property type="entry name" value="Pribosyltran_N"/>
    <property type="match status" value="1"/>
</dbReference>
<dbReference type="KEGG" id="tbi:Tbis_0833"/>
<dbReference type="GO" id="GO:0004749">
    <property type="term" value="F:ribose phosphate diphosphokinase activity"/>
    <property type="evidence" value="ECO:0007669"/>
    <property type="project" value="UniProtKB-EC"/>
</dbReference>
<evidence type="ECO:0000256" key="5">
    <source>
        <dbReference type="ARBA" id="ARBA00022741"/>
    </source>
</evidence>
<dbReference type="GO" id="GO:0006015">
    <property type="term" value="P:5-phosphoribose 1-diphosphate biosynthetic process"/>
    <property type="evidence" value="ECO:0007669"/>
    <property type="project" value="TreeGrafter"/>
</dbReference>